<protein>
    <submittedName>
        <fullName evidence="1">Polysaccharide deacetylase family protein</fullName>
    </submittedName>
</protein>
<organism evidence="1 2">
    <name type="scientific">Halomarina rubra</name>
    <dbReference type="NCBI Taxonomy" id="2071873"/>
    <lineage>
        <taxon>Archaea</taxon>
        <taxon>Methanobacteriati</taxon>
        <taxon>Methanobacteriota</taxon>
        <taxon>Stenosarchaea group</taxon>
        <taxon>Halobacteria</taxon>
        <taxon>Halobacteriales</taxon>
        <taxon>Natronomonadaceae</taxon>
        <taxon>Halomarina</taxon>
    </lineage>
</organism>
<comment type="caution">
    <text evidence="1">The sequence shown here is derived from an EMBL/GenBank/DDBJ whole genome shotgun (WGS) entry which is preliminary data.</text>
</comment>
<dbReference type="Proteomes" id="UP001597187">
    <property type="component" value="Unassembled WGS sequence"/>
</dbReference>
<sequence length="309" mass="35535">MLGEYEFALCLTHDVDRTREGLRGLYYGARDRDISRFASVLPGRNTYWQFDTIMNLEASLGVRSAFYFLVEKDLFTDFPVREWLRPNNWVLYRGRYDVNSDAVADTVRQLDDGGWEVGVHGSYRSFADLKRFRYEKSVVEAIVGHEIVGGRQHYLNLSIPETWQHHAEVGLRYDTTLGSSTGYGFDHGYGLVRPFDGFVVFPLTLMDITLPNVSNDYDHAWRECERLLEEARENDAVMTVDWHQRCFSDIAFPRYGELYRRIIERALEMGAWVGPPGELYRTLSDDPELLDALTSPVGPAVSPDIPPRS</sequence>
<dbReference type="SUPFAM" id="SSF88713">
    <property type="entry name" value="Glycoside hydrolase/deacetylase"/>
    <property type="match status" value="1"/>
</dbReference>
<dbReference type="EMBL" id="JBHUDC010000007">
    <property type="protein sequence ID" value="MFD1514291.1"/>
    <property type="molecule type" value="Genomic_DNA"/>
</dbReference>
<name>A0ABD6AY23_9EURY</name>
<evidence type="ECO:0000313" key="2">
    <source>
        <dbReference type="Proteomes" id="UP001597187"/>
    </source>
</evidence>
<accession>A0ABD6AY23</accession>
<keyword evidence="2" id="KW-1185">Reference proteome</keyword>
<dbReference type="Gene3D" id="3.20.20.370">
    <property type="entry name" value="Glycoside hydrolase/deacetylase"/>
    <property type="match status" value="1"/>
</dbReference>
<dbReference type="InterPro" id="IPR011330">
    <property type="entry name" value="Glyco_hydro/deAcase_b/a-brl"/>
</dbReference>
<proteinExistence type="predicted"/>
<dbReference type="CDD" id="cd10931">
    <property type="entry name" value="CE4_u7"/>
    <property type="match status" value="1"/>
</dbReference>
<dbReference type="AlphaFoldDB" id="A0ABD6AY23"/>
<evidence type="ECO:0000313" key="1">
    <source>
        <dbReference type="EMBL" id="MFD1514291.1"/>
    </source>
</evidence>
<gene>
    <name evidence="1" type="ORF">ACFSBT_13495</name>
</gene>
<reference evidence="1 2" key="1">
    <citation type="journal article" date="2019" name="Int. J. Syst. Evol. Microbiol.">
        <title>The Global Catalogue of Microorganisms (GCM) 10K type strain sequencing project: providing services to taxonomists for standard genome sequencing and annotation.</title>
        <authorList>
            <consortium name="The Broad Institute Genomics Platform"/>
            <consortium name="The Broad Institute Genome Sequencing Center for Infectious Disease"/>
            <person name="Wu L."/>
            <person name="Ma J."/>
        </authorList>
    </citation>
    <scope>NUCLEOTIDE SEQUENCE [LARGE SCALE GENOMIC DNA]</scope>
    <source>
        <strain evidence="1 2">CGMCC 1.12563</strain>
    </source>
</reference>
<dbReference type="RefSeq" id="WP_250874265.1">
    <property type="nucleotide sequence ID" value="NZ_JALXFV010000007.1"/>
</dbReference>